<dbReference type="GO" id="GO:0005737">
    <property type="term" value="C:cytoplasm"/>
    <property type="evidence" value="ECO:0007669"/>
    <property type="project" value="TreeGrafter"/>
</dbReference>
<dbReference type="PANTHER" id="PTHR31901:SF9">
    <property type="entry name" value="GH3 DOMAIN-CONTAINING PROTEIN"/>
    <property type="match status" value="1"/>
</dbReference>
<keyword evidence="4" id="KW-1185">Reference proteome</keyword>
<sequence>MWLLAKKAQILWLIPPLVVILPQIRTIKRMGLTRYIRPFFAQRKAAIDRYAEAAEEIQRRVLSKLIRTAEDTAFGHRNAFEDIDSYDDFARQVRVSTYEDLKDDIDKMRHGERDLLWPGKVKWYAKSSGTTNDKSKFIPVTKAGLHDTHYAGGRDAVVLYLHNHPSSNFFSGRGLILGGSHAPNYNTPHSIVGDLSAILIENINPLVNLLRVPNKHTALLADFEEKRDRIARESLHKNITSISGVPSWMLSVLQRVIELSGKDNLAEVWPNLEVFFHGGIAFTPYRELYRQLLPTPSMHYMETYNASEGFFGLQDDPNDAAMLLMLDYGVFYEFIPLEEVDSTDPTILPLWAIETGRNYALLITTSGGLWRYMIGDTVKFTSRNPYKFVITGRTKSFINAFGEELIVDNAERGLAEACRQTGAVVKDYTAAPVYMDERAKCRHQWVIDFAREPDNRDYFARILDETLQHLNSDYEAKRDKSITLQPLEVIVAERGLFDEWLRRKGKLGGQHKVPRLSNNRTIIDEILQLNAEVLAERAARGGGDVAESSRS</sequence>
<evidence type="ECO:0000259" key="1">
    <source>
        <dbReference type="Pfam" id="PF23571"/>
    </source>
</evidence>
<dbReference type="GO" id="GO:0016881">
    <property type="term" value="F:acid-amino acid ligase activity"/>
    <property type="evidence" value="ECO:0007669"/>
    <property type="project" value="TreeGrafter"/>
</dbReference>
<accession>C9LH56</accession>
<reference evidence="3" key="1">
    <citation type="submission" date="2009-09" db="EMBL/GenBank/DDBJ databases">
        <authorList>
            <person name="Weinstock G."/>
            <person name="Sodergren E."/>
            <person name="Clifton S."/>
            <person name="Fulton L."/>
            <person name="Fulton B."/>
            <person name="Courtney L."/>
            <person name="Fronick C."/>
            <person name="Harrison M."/>
            <person name="Strong C."/>
            <person name="Farmer C."/>
            <person name="Delahaunty K."/>
            <person name="Markovic C."/>
            <person name="Hall O."/>
            <person name="Minx P."/>
            <person name="Tomlinson C."/>
            <person name="Mitreva M."/>
            <person name="Nelson J."/>
            <person name="Hou S."/>
            <person name="Wollam A."/>
            <person name="Pepin K.H."/>
            <person name="Johnson M."/>
            <person name="Bhonagiri V."/>
            <person name="Nash W.E."/>
            <person name="Warren W."/>
            <person name="Chinwalla A."/>
            <person name="Mardis E.R."/>
            <person name="Wilson R.K."/>
        </authorList>
    </citation>
    <scope>NUCLEOTIDE SEQUENCE [LARGE SCALE GENOMIC DNA]</scope>
    <source>
        <strain evidence="3">ATCC 51259</strain>
    </source>
</reference>
<evidence type="ECO:0000259" key="2">
    <source>
        <dbReference type="Pfam" id="PF23572"/>
    </source>
</evidence>
<dbReference type="Pfam" id="PF23571">
    <property type="entry name" value="GH3_M"/>
    <property type="match status" value="1"/>
</dbReference>
<dbReference type="InterPro" id="IPR055377">
    <property type="entry name" value="GH3_M"/>
</dbReference>
<evidence type="ECO:0000313" key="3">
    <source>
        <dbReference type="EMBL" id="EEX72014.1"/>
    </source>
</evidence>
<dbReference type="InterPro" id="IPR004993">
    <property type="entry name" value="GH3"/>
</dbReference>
<dbReference type="AlphaFoldDB" id="C9LH56"/>
<gene>
    <name evidence="3" type="ORF">GCWU000325_01557</name>
</gene>
<organism evidence="3 4">
    <name type="scientific">Alloprevotella tannerae ATCC 51259</name>
    <dbReference type="NCBI Taxonomy" id="626522"/>
    <lineage>
        <taxon>Bacteria</taxon>
        <taxon>Pseudomonadati</taxon>
        <taxon>Bacteroidota</taxon>
        <taxon>Bacteroidia</taxon>
        <taxon>Bacteroidales</taxon>
        <taxon>Prevotellaceae</taxon>
        <taxon>Alloprevotella</taxon>
    </lineage>
</organism>
<dbReference type="PANTHER" id="PTHR31901">
    <property type="entry name" value="GH3 DOMAIN-CONTAINING PROTEIN"/>
    <property type="match status" value="1"/>
</dbReference>
<name>C9LH56_9BACT</name>
<dbReference type="EMBL" id="ACIJ02000018">
    <property type="protein sequence ID" value="EEX72014.1"/>
    <property type="molecule type" value="Genomic_DNA"/>
</dbReference>
<evidence type="ECO:0000313" key="4">
    <source>
        <dbReference type="Proteomes" id="UP000003460"/>
    </source>
</evidence>
<feature type="domain" description="GH3 C-terminal" evidence="2">
    <location>
        <begin position="409"/>
        <end position="520"/>
    </location>
</feature>
<dbReference type="InterPro" id="IPR055378">
    <property type="entry name" value="GH3_C"/>
</dbReference>
<dbReference type="HOGENOM" id="CLU_016249_4_0_10"/>
<proteinExistence type="predicted"/>
<dbReference type="STRING" id="626522.GCWU000325_01557"/>
<comment type="caution">
    <text evidence="3">The sequence shown here is derived from an EMBL/GenBank/DDBJ whole genome shotgun (WGS) entry which is preliminary data.</text>
</comment>
<protein>
    <submittedName>
        <fullName evidence="3">GH3 auxin-responsive promoter</fullName>
    </submittedName>
</protein>
<dbReference type="Pfam" id="PF03321">
    <property type="entry name" value="GH3"/>
    <property type="match status" value="1"/>
</dbReference>
<dbReference type="Pfam" id="PF23572">
    <property type="entry name" value="GH3_C"/>
    <property type="match status" value="1"/>
</dbReference>
<dbReference type="Proteomes" id="UP000003460">
    <property type="component" value="Unassembled WGS sequence"/>
</dbReference>
<feature type="domain" description="GH3 middle" evidence="1">
    <location>
        <begin position="324"/>
        <end position="393"/>
    </location>
</feature>
<dbReference type="eggNOG" id="COG1541">
    <property type="taxonomic scope" value="Bacteria"/>
</dbReference>